<name>A0A8S1E8N4_9INSE</name>
<evidence type="ECO:0000313" key="3">
    <source>
        <dbReference type="Proteomes" id="UP000494165"/>
    </source>
</evidence>
<dbReference type="EMBL" id="CADEPI010000494">
    <property type="protein sequence ID" value="CAB3386592.1"/>
    <property type="molecule type" value="Genomic_DNA"/>
</dbReference>
<comment type="caution">
    <text evidence="2">The sequence shown here is derived from an EMBL/GenBank/DDBJ whole genome shotgun (WGS) entry which is preliminary data.</text>
</comment>
<reference evidence="2 3" key="1">
    <citation type="submission" date="2020-04" db="EMBL/GenBank/DDBJ databases">
        <authorList>
            <person name="Alioto T."/>
            <person name="Alioto T."/>
            <person name="Gomez Garrido J."/>
        </authorList>
    </citation>
    <scope>NUCLEOTIDE SEQUENCE [LARGE SCALE GENOMIC DNA]</scope>
</reference>
<dbReference type="Proteomes" id="UP000494165">
    <property type="component" value="Unassembled WGS sequence"/>
</dbReference>
<organism evidence="2 3">
    <name type="scientific">Cloeon dipterum</name>
    <dbReference type="NCBI Taxonomy" id="197152"/>
    <lineage>
        <taxon>Eukaryota</taxon>
        <taxon>Metazoa</taxon>
        <taxon>Ecdysozoa</taxon>
        <taxon>Arthropoda</taxon>
        <taxon>Hexapoda</taxon>
        <taxon>Insecta</taxon>
        <taxon>Pterygota</taxon>
        <taxon>Palaeoptera</taxon>
        <taxon>Ephemeroptera</taxon>
        <taxon>Pisciforma</taxon>
        <taxon>Baetidae</taxon>
        <taxon>Cloeon</taxon>
    </lineage>
</organism>
<feature type="chain" id="PRO_5035753202" evidence="1">
    <location>
        <begin position="23"/>
        <end position="162"/>
    </location>
</feature>
<sequence length="162" mass="19124">MPNADFILFDSSLFIFLLVTQKQQDPSSKTRSSLNIVESTLQFSLRIKRQQTHSYVQLSYFVLLKKKPWPTKTQEIQCVDRLRPTSECPYEPFCFAKMPRTRRENILRLLAFANDDVEPQHKIPDPRMLEVFKVLVKDPIERIELMHESHGQAAMFFQGFFK</sequence>
<gene>
    <name evidence="2" type="ORF">CLODIP_2_CD03056</name>
</gene>
<feature type="signal peptide" evidence="1">
    <location>
        <begin position="1"/>
        <end position="22"/>
    </location>
</feature>
<accession>A0A8S1E8N4</accession>
<dbReference type="AlphaFoldDB" id="A0A8S1E8N4"/>
<keyword evidence="3" id="KW-1185">Reference proteome</keyword>
<evidence type="ECO:0000256" key="1">
    <source>
        <dbReference type="SAM" id="SignalP"/>
    </source>
</evidence>
<keyword evidence="1" id="KW-0732">Signal</keyword>
<protein>
    <submittedName>
        <fullName evidence="2">Uncharacterized protein</fullName>
    </submittedName>
</protein>
<evidence type="ECO:0000313" key="2">
    <source>
        <dbReference type="EMBL" id="CAB3386592.1"/>
    </source>
</evidence>
<proteinExistence type="predicted"/>